<gene>
    <name evidence="2" type="ORF">BOX15_Mlig028256g7</name>
</gene>
<evidence type="ECO:0000313" key="2">
    <source>
        <dbReference type="EMBL" id="PAA91549.1"/>
    </source>
</evidence>
<accession>A0A267H1Y9</accession>
<dbReference type="AlphaFoldDB" id="A0A267H1Y9"/>
<evidence type="ECO:0000256" key="1">
    <source>
        <dbReference type="SAM" id="MobiDB-lite"/>
    </source>
</evidence>
<feature type="non-terminal residue" evidence="2">
    <location>
        <position position="1"/>
    </location>
</feature>
<feature type="compositionally biased region" description="Polar residues" evidence="1">
    <location>
        <begin position="53"/>
        <end position="64"/>
    </location>
</feature>
<reference evidence="2 3" key="1">
    <citation type="submission" date="2017-06" db="EMBL/GenBank/DDBJ databases">
        <title>A platform for efficient transgenesis in Macrostomum lignano, a flatworm model organism for stem cell research.</title>
        <authorList>
            <person name="Berezikov E."/>
        </authorList>
    </citation>
    <scope>NUCLEOTIDE SEQUENCE [LARGE SCALE GENOMIC DNA]</scope>
    <source>
        <strain evidence="2">DV1</strain>
        <tissue evidence="2">Whole organism</tissue>
    </source>
</reference>
<proteinExistence type="predicted"/>
<dbReference type="Proteomes" id="UP000215902">
    <property type="component" value="Unassembled WGS sequence"/>
</dbReference>
<protein>
    <submittedName>
        <fullName evidence="2">Uncharacterized protein</fullName>
    </submittedName>
</protein>
<sequence>QSEHQAAVPPSYSSANAQELSKVVAQCEALLTDALNQLGWTVDGLRRGEHSRQTSSFEASNSSMPAAEGQPLASGSTPATEEAVAATERRVRRRLKRLREEAKRKSAASSSEHRAAASASSAAACVQRRRKHKTASGGGSGVQYSRDYKLVLRHLIQQMMEEGQASD</sequence>
<name>A0A267H1Y9_9PLAT</name>
<evidence type="ECO:0000313" key="3">
    <source>
        <dbReference type="Proteomes" id="UP000215902"/>
    </source>
</evidence>
<comment type="caution">
    <text evidence="2">The sequence shown here is derived from an EMBL/GenBank/DDBJ whole genome shotgun (WGS) entry which is preliminary data.</text>
</comment>
<dbReference type="EMBL" id="NIVC01000084">
    <property type="protein sequence ID" value="PAA91549.1"/>
    <property type="molecule type" value="Genomic_DNA"/>
</dbReference>
<keyword evidence="3" id="KW-1185">Reference proteome</keyword>
<feature type="region of interest" description="Disordered" evidence="1">
    <location>
        <begin position="48"/>
        <end position="143"/>
    </location>
</feature>
<organism evidence="2 3">
    <name type="scientific">Macrostomum lignano</name>
    <dbReference type="NCBI Taxonomy" id="282301"/>
    <lineage>
        <taxon>Eukaryota</taxon>
        <taxon>Metazoa</taxon>
        <taxon>Spiralia</taxon>
        <taxon>Lophotrochozoa</taxon>
        <taxon>Platyhelminthes</taxon>
        <taxon>Rhabditophora</taxon>
        <taxon>Macrostomorpha</taxon>
        <taxon>Macrostomida</taxon>
        <taxon>Macrostomidae</taxon>
        <taxon>Macrostomum</taxon>
    </lineage>
</organism>